<dbReference type="EMBL" id="CP002869">
    <property type="protein sequence ID" value="AEI39538.1"/>
    <property type="molecule type" value="Genomic_DNA"/>
</dbReference>
<evidence type="ECO:0000259" key="2">
    <source>
        <dbReference type="Pfam" id="PF13439"/>
    </source>
</evidence>
<feature type="domain" description="Glycosyl transferase family 1" evidence="1">
    <location>
        <begin position="191"/>
        <end position="349"/>
    </location>
</feature>
<dbReference type="Pfam" id="PF00534">
    <property type="entry name" value="Glycos_transf_1"/>
    <property type="match status" value="1"/>
</dbReference>
<name>F8F7Q3_PAEMK</name>
<sequence length="382" mass="43067">MTANRNPIRVLHLISSFEMGGAEKLLLDLLVESKNTNTADFVVVVMNDLVNEAMKKELLETGRPVYFLDRPPSHKHPKYLLQLLGIVRRHRIQLIHSHTYGSKVWAILCKAVMPRLKIAFTIHDMSVVRSLSPLHILLHRKIINRNVAISESVLVDAVQRGVDNCVRIYNGIKTSSFLQYRKQDYSRTAANSIRLVNVARITHRKKGQDLLIRAVKECKDRGLNVSCSFVGGVYDYDRESFDYLTGLVSELGLQEEIRFLGNRQDVNRLLADYDVFVLPSRFEGLGLVVLEAMAAGVPVIASNIDGPAELVQDGVNGYLFENDNASSLADKILQAAGNPQEVERMAERALEISRNFDISVMMEAYVSLYEELVFNPRRSKQG</sequence>
<reference evidence="3 4" key="2">
    <citation type="journal article" date="2013" name="Genome Announc.">
        <title>Genome Sequence of Growth-Improving Paenibacillus mucilaginosus Strain KNP414.</title>
        <authorList>
            <person name="Lu J.J."/>
            <person name="Wang J.F."/>
            <person name="Hu X.F."/>
        </authorList>
    </citation>
    <scope>NUCLEOTIDE SEQUENCE [LARGE SCALE GENOMIC DNA]</scope>
    <source>
        <strain evidence="3 4">KNP414</strain>
    </source>
</reference>
<dbReference type="Gene3D" id="3.40.50.2000">
    <property type="entry name" value="Glycogen Phosphorylase B"/>
    <property type="match status" value="2"/>
</dbReference>
<dbReference type="KEGG" id="pms:KNP414_00948"/>
<gene>
    <name evidence="3" type="ordered locus">KNP414_00948</name>
</gene>
<dbReference type="InterPro" id="IPR028098">
    <property type="entry name" value="Glyco_trans_4-like_N"/>
</dbReference>
<evidence type="ECO:0000313" key="3">
    <source>
        <dbReference type="EMBL" id="AEI39538.1"/>
    </source>
</evidence>
<proteinExistence type="predicted"/>
<dbReference type="SUPFAM" id="SSF53756">
    <property type="entry name" value="UDP-Glycosyltransferase/glycogen phosphorylase"/>
    <property type="match status" value="1"/>
</dbReference>
<dbReference type="RefSeq" id="WP_013914702.1">
    <property type="nucleotide sequence ID" value="NC_015690.1"/>
</dbReference>
<dbReference type="GO" id="GO:0016757">
    <property type="term" value="F:glycosyltransferase activity"/>
    <property type="evidence" value="ECO:0007669"/>
    <property type="project" value="InterPro"/>
</dbReference>
<organism evidence="3 4">
    <name type="scientific">Paenibacillus mucilaginosus (strain KNP414)</name>
    <dbReference type="NCBI Taxonomy" id="1036673"/>
    <lineage>
        <taxon>Bacteria</taxon>
        <taxon>Bacillati</taxon>
        <taxon>Bacillota</taxon>
        <taxon>Bacilli</taxon>
        <taxon>Bacillales</taxon>
        <taxon>Paenibacillaceae</taxon>
        <taxon>Paenibacillus</taxon>
    </lineage>
</organism>
<dbReference type="HOGENOM" id="CLU_009583_0_3_9"/>
<dbReference type="PANTHER" id="PTHR12526:SF630">
    <property type="entry name" value="GLYCOSYLTRANSFERASE"/>
    <property type="match status" value="1"/>
</dbReference>
<evidence type="ECO:0000313" key="4">
    <source>
        <dbReference type="Proteomes" id="UP000006620"/>
    </source>
</evidence>
<dbReference type="AlphaFoldDB" id="F8F7Q3"/>
<dbReference type="Proteomes" id="UP000006620">
    <property type="component" value="Chromosome"/>
</dbReference>
<reference evidence="4" key="1">
    <citation type="submission" date="2011-06" db="EMBL/GenBank/DDBJ databases">
        <title>Complete genome sequence of Paenibacillus mucilaginosus KNP414.</title>
        <authorList>
            <person name="Wang J."/>
            <person name="Hu S."/>
            <person name="Hu X."/>
            <person name="Zhang B."/>
            <person name="Dong D."/>
            <person name="Zhang S."/>
            <person name="Zhao K."/>
            <person name="Wu D."/>
        </authorList>
    </citation>
    <scope>NUCLEOTIDE SEQUENCE [LARGE SCALE GENOMIC DNA]</scope>
    <source>
        <strain evidence="4">KNP414</strain>
    </source>
</reference>
<keyword evidence="3" id="KW-0808">Transferase</keyword>
<dbReference type="InterPro" id="IPR001296">
    <property type="entry name" value="Glyco_trans_1"/>
</dbReference>
<protein>
    <submittedName>
        <fullName evidence="3">Glycosyltransferase family 4 protein</fullName>
    </submittedName>
</protein>
<dbReference type="PATRIC" id="fig|1036673.3.peg.850"/>
<feature type="domain" description="Glycosyltransferase subfamily 4-like N-terminal" evidence="2">
    <location>
        <begin position="20"/>
        <end position="175"/>
    </location>
</feature>
<dbReference type="PANTHER" id="PTHR12526">
    <property type="entry name" value="GLYCOSYLTRANSFERASE"/>
    <property type="match status" value="1"/>
</dbReference>
<dbReference type="Pfam" id="PF13439">
    <property type="entry name" value="Glyco_transf_4"/>
    <property type="match status" value="1"/>
</dbReference>
<evidence type="ECO:0000259" key="1">
    <source>
        <dbReference type="Pfam" id="PF00534"/>
    </source>
</evidence>
<accession>F8F7Q3</accession>